<dbReference type="Pfam" id="PF19781">
    <property type="entry name" value="DUF6266"/>
    <property type="match status" value="1"/>
</dbReference>
<dbReference type="STRING" id="151894.SAMN04488524_2214"/>
<evidence type="ECO:0000313" key="2">
    <source>
        <dbReference type="Proteomes" id="UP000192756"/>
    </source>
</evidence>
<accession>A0A1W2BC77</accession>
<dbReference type="AlphaFoldDB" id="A0A1W2BC77"/>
<protein>
    <submittedName>
        <fullName evidence="1">Uncharacterized protein</fullName>
    </submittedName>
</protein>
<dbReference type="RefSeq" id="WP_317043336.1">
    <property type="nucleotide sequence ID" value="NZ_FWXT01000001.1"/>
</dbReference>
<keyword evidence="2" id="KW-1185">Reference proteome</keyword>
<dbReference type="EMBL" id="FWXT01000001">
    <property type="protein sequence ID" value="SMC70431.1"/>
    <property type="molecule type" value="Genomic_DNA"/>
</dbReference>
<proteinExistence type="predicted"/>
<dbReference type="InterPro" id="IPR046233">
    <property type="entry name" value="DUF6266"/>
</dbReference>
<dbReference type="Proteomes" id="UP000192756">
    <property type="component" value="Unassembled WGS sequence"/>
</dbReference>
<reference evidence="2" key="1">
    <citation type="submission" date="2017-04" db="EMBL/GenBank/DDBJ databases">
        <authorList>
            <person name="Varghese N."/>
            <person name="Submissions S."/>
        </authorList>
    </citation>
    <scope>NUCLEOTIDE SEQUENCE [LARGE SCALE GENOMIC DNA]</scope>
    <source>
        <strain evidence="2">DSM 12126</strain>
    </source>
</reference>
<gene>
    <name evidence="1" type="ORF">SAMN04488524_2214</name>
</gene>
<evidence type="ECO:0000313" key="1">
    <source>
        <dbReference type="EMBL" id="SMC70431.1"/>
    </source>
</evidence>
<organism evidence="1 2">
    <name type="scientific">Pedobacter africanus</name>
    <dbReference type="NCBI Taxonomy" id="151894"/>
    <lineage>
        <taxon>Bacteria</taxon>
        <taxon>Pseudomonadati</taxon>
        <taxon>Bacteroidota</taxon>
        <taxon>Sphingobacteriia</taxon>
        <taxon>Sphingobacteriales</taxon>
        <taxon>Sphingobacteriaceae</taxon>
        <taxon>Pedobacter</taxon>
    </lineage>
</organism>
<name>A0A1W2BC77_9SPHI</name>
<sequence>MIRQGILGGFSNKAGTVVGARWRNRDVIRGLPRKNSKAATQLQINQRIKFGLVTAFTARLSNFIDMGFGSGDGSTSAMNQAVAYHLENAITGVAPNFTIDYTKVKINRGKLLLANGIQVAVTTAGRIDFTWLNTVPDGKYKDATDRANVVVYNPVKNTFVVLPGAAARSALGYNLTVPPDYAGDDVHCYISFRSTINSKLVSYSEYIGEFTVL</sequence>